<protein>
    <submittedName>
        <fullName evidence="1">Uncharacterized protein</fullName>
    </submittedName>
</protein>
<dbReference type="RefSeq" id="XP_008100688.1">
    <property type="nucleotide sequence ID" value="XM_008102497.1"/>
</dbReference>
<dbReference type="AlphaFoldDB" id="E3R0N0"/>
<reference evidence="2" key="1">
    <citation type="journal article" date="2012" name="Nat. Genet.">
        <title>Lifestyle transitions in plant pathogenic Colletotrichum fungi deciphered by genome and transcriptome analyses.</title>
        <authorList>
            <person name="O'Connell R.J."/>
            <person name="Thon M.R."/>
            <person name="Hacquard S."/>
            <person name="Amyotte S.G."/>
            <person name="Kleemann J."/>
            <person name="Torres M.F."/>
            <person name="Damm U."/>
            <person name="Buiate E.A."/>
            <person name="Epstein L."/>
            <person name="Alkan N."/>
            <person name="Altmueller J."/>
            <person name="Alvarado-Balderrama L."/>
            <person name="Bauser C.A."/>
            <person name="Becker C."/>
            <person name="Birren B.W."/>
            <person name="Chen Z."/>
            <person name="Choi J."/>
            <person name="Crouch J.A."/>
            <person name="Duvick J.P."/>
            <person name="Farman M.A."/>
            <person name="Gan P."/>
            <person name="Heiman D."/>
            <person name="Henrissat B."/>
            <person name="Howard R.J."/>
            <person name="Kabbage M."/>
            <person name="Koch C."/>
            <person name="Kracher B."/>
            <person name="Kubo Y."/>
            <person name="Law A.D."/>
            <person name="Lebrun M.-H."/>
            <person name="Lee Y.-H."/>
            <person name="Miyara I."/>
            <person name="Moore N."/>
            <person name="Neumann U."/>
            <person name="Nordstroem K."/>
            <person name="Panaccione D.G."/>
            <person name="Panstruga R."/>
            <person name="Place M."/>
            <person name="Proctor R.H."/>
            <person name="Prusky D."/>
            <person name="Rech G."/>
            <person name="Reinhardt R."/>
            <person name="Rollins J.A."/>
            <person name="Rounsley S."/>
            <person name="Schardl C.L."/>
            <person name="Schwartz D.C."/>
            <person name="Shenoy N."/>
            <person name="Shirasu K."/>
            <person name="Sikhakolli U.R."/>
            <person name="Stueber K."/>
            <person name="Sukno S.A."/>
            <person name="Sweigard J.A."/>
            <person name="Takano Y."/>
            <person name="Takahara H."/>
            <person name="Trail F."/>
            <person name="van der Does H.C."/>
            <person name="Voll L.M."/>
            <person name="Will I."/>
            <person name="Young S."/>
            <person name="Zeng Q."/>
            <person name="Zhang J."/>
            <person name="Zhou S."/>
            <person name="Dickman M.B."/>
            <person name="Schulze-Lefert P."/>
            <person name="Ver Loren van Themaat E."/>
            <person name="Ma L.-J."/>
            <person name="Vaillancourt L.J."/>
        </authorList>
    </citation>
    <scope>NUCLEOTIDE SEQUENCE [LARGE SCALE GENOMIC DNA]</scope>
    <source>
        <strain evidence="2">M1.001 / M2 / FGSC 10212</strain>
    </source>
</reference>
<dbReference type="EMBL" id="GG697460">
    <property type="protein sequence ID" value="EFQ36668.1"/>
    <property type="molecule type" value="Genomic_DNA"/>
</dbReference>
<dbReference type="VEuPathDB" id="FungiDB:GLRG_11814"/>
<dbReference type="Proteomes" id="UP000008782">
    <property type="component" value="Unassembled WGS sequence"/>
</dbReference>
<keyword evidence="2" id="KW-1185">Reference proteome</keyword>
<evidence type="ECO:0000313" key="1">
    <source>
        <dbReference type="EMBL" id="EFQ36668.1"/>
    </source>
</evidence>
<sequence>MPDAENVIWRLDREEYEITVLCANHMMGYKKGPYMIPVLNVNNNNNLIALVISKRITARNNTDMCMYYQPHCFKCRNLGRVLMRCYNKDKNGSEICNKPIPPIDTTDWNPDTTKYNFLLLNV</sequence>
<evidence type="ECO:0000313" key="2">
    <source>
        <dbReference type="Proteomes" id="UP000008782"/>
    </source>
</evidence>
<dbReference type="HOGENOM" id="CLU_2026558_0_0_1"/>
<organism evidence="2">
    <name type="scientific">Colletotrichum graminicola (strain M1.001 / M2 / FGSC 10212)</name>
    <name type="common">Maize anthracnose fungus</name>
    <name type="synonym">Glomerella graminicola</name>
    <dbReference type="NCBI Taxonomy" id="645133"/>
    <lineage>
        <taxon>Eukaryota</taxon>
        <taxon>Fungi</taxon>
        <taxon>Dikarya</taxon>
        <taxon>Ascomycota</taxon>
        <taxon>Pezizomycotina</taxon>
        <taxon>Sordariomycetes</taxon>
        <taxon>Hypocreomycetidae</taxon>
        <taxon>Glomerellales</taxon>
        <taxon>Glomerellaceae</taxon>
        <taxon>Colletotrichum</taxon>
        <taxon>Colletotrichum graminicola species complex</taxon>
    </lineage>
</organism>
<gene>
    <name evidence="1" type="ORF">GLRG_11814</name>
</gene>
<accession>E3R0N0</accession>
<name>E3R0N0_COLGM</name>
<proteinExistence type="predicted"/>
<dbReference type="GeneID" id="24417177"/>